<gene>
    <name evidence="3" type="ORF">DGYR_LOCUS5408</name>
</gene>
<keyword evidence="4" id="KW-1185">Reference proteome</keyword>
<feature type="region of interest" description="Disordered" evidence="1">
    <location>
        <begin position="1"/>
        <end position="34"/>
    </location>
</feature>
<keyword evidence="2" id="KW-1133">Transmembrane helix</keyword>
<feature type="transmembrane region" description="Helical" evidence="2">
    <location>
        <begin position="192"/>
        <end position="213"/>
    </location>
</feature>
<proteinExistence type="predicted"/>
<reference evidence="3 4" key="1">
    <citation type="submission" date="2020-08" db="EMBL/GenBank/DDBJ databases">
        <authorList>
            <person name="Hejnol A."/>
        </authorList>
    </citation>
    <scope>NUCLEOTIDE SEQUENCE [LARGE SCALE GENOMIC DNA]</scope>
</reference>
<protein>
    <submittedName>
        <fullName evidence="3">DgyrCDS5660</fullName>
    </submittedName>
</protein>
<sequence>MSESEESENREKAYDTISKDEKQNRPIHKAKRTERKCLKEMVENKATKEKDEETSEDEIEQVDVSQLPQFVINFGLRVLNGCSRALGLIKNLFFYFCKSVFNALPSTLFLVFIYLFDSIFYVEESKLEDKFRYITEAHVWTPVPLLASCFSSCGIPVNKRKKFDRNSLDFSLIFFLNSLISTFVLPDQYVHWIRSAIFGCFAFRMLIWFCLCLGITNFQERLSKVCTAFNIILIMTNCIVAIMFANDNQVNKLQTSDIREQSWF</sequence>
<comment type="caution">
    <text evidence="3">The sequence shown here is derived from an EMBL/GenBank/DDBJ whole genome shotgun (WGS) entry which is preliminary data.</text>
</comment>
<feature type="transmembrane region" description="Helical" evidence="2">
    <location>
        <begin position="167"/>
        <end position="186"/>
    </location>
</feature>
<feature type="transmembrane region" description="Helical" evidence="2">
    <location>
        <begin position="225"/>
        <end position="245"/>
    </location>
</feature>
<evidence type="ECO:0000313" key="4">
    <source>
        <dbReference type="Proteomes" id="UP000549394"/>
    </source>
</evidence>
<feature type="transmembrane region" description="Helical" evidence="2">
    <location>
        <begin position="137"/>
        <end position="155"/>
    </location>
</feature>
<accession>A0A7I8VL70</accession>
<keyword evidence="2" id="KW-0812">Transmembrane</keyword>
<dbReference type="Proteomes" id="UP000549394">
    <property type="component" value="Unassembled WGS sequence"/>
</dbReference>
<evidence type="ECO:0000313" key="3">
    <source>
        <dbReference type="EMBL" id="CAD5116816.1"/>
    </source>
</evidence>
<dbReference type="AlphaFoldDB" id="A0A7I8VL70"/>
<keyword evidence="2" id="KW-0472">Membrane</keyword>
<evidence type="ECO:0000256" key="1">
    <source>
        <dbReference type="SAM" id="MobiDB-lite"/>
    </source>
</evidence>
<evidence type="ECO:0000256" key="2">
    <source>
        <dbReference type="SAM" id="Phobius"/>
    </source>
</evidence>
<feature type="transmembrane region" description="Helical" evidence="2">
    <location>
        <begin position="92"/>
        <end position="117"/>
    </location>
</feature>
<name>A0A7I8VL70_9ANNE</name>
<feature type="compositionally biased region" description="Basic residues" evidence="1">
    <location>
        <begin position="25"/>
        <end position="34"/>
    </location>
</feature>
<organism evidence="3 4">
    <name type="scientific">Dimorphilus gyrociliatus</name>
    <dbReference type="NCBI Taxonomy" id="2664684"/>
    <lineage>
        <taxon>Eukaryota</taxon>
        <taxon>Metazoa</taxon>
        <taxon>Spiralia</taxon>
        <taxon>Lophotrochozoa</taxon>
        <taxon>Annelida</taxon>
        <taxon>Polychaeta</taxon>
        <taxon>Polychaeta incertae sedis</taxon>
        <taxon>Dinophilidae</taxon>
        <taxon>Dimorphilus</taxon>
    </lineage>
</organism>
<dbReference type="EMBL" id="CAJFCJ010000007">
    <property type="protein sequence ID" value="CAD5116816.1"/>
    <property type="molecule type" value="Genomic_DNA"/>
</dbReference>
<feature type="compositionally biased region" description="Basic and acidic residues" evidence="1">
    <location>
        <begin position="7"/>
        <end position="24"/>
    </location>
</feature>